<name>A0ABT3Z7Q4_9HYPH</name>
<accession>A0ABT3Z7Q4</accession>
<evidence type="ECO:0000313" key="1">
    <source>
        <dbReference type="EMBL" id="MCY0147788.1"/>
    </source>
</evidence>
<dbReference type="SUPFAM" id="SSF69118">
    <property type="entry name" value="AhpD-like"/>
    <property type="match status" value="1"/>
</dbReference>
<keyword evidence="2" id="KW-1185">Reference proteome</keyword>
<dbReference type="Gene3D" id="1.20.1290.10">
    <property type="entry name" value="AhpD-like"/>
    <property type="match status" value="1"/>
</dbReference>
<proteinExistence type="predicted"/>
<reference evidence="1" key="1">
    <citation type="submission" date="2022-10" db="EMBL/GenBank/DDBJ databases">
        <title>Hoeflea sp. G2-23, isolated from marine algae.</title>
        <authorList>
            <person name="Kristyanto S."/>
            <person name="Kim J.M."/>
            <person name="Jeon C.O."/>
        </authorList>
    </citation>
    <scope>NUCLEOTIDE SEQUENCE</scope>
    <source>
        <strain evidence="1">G2-23</strain>
    </source>
</reference>
<organism evidence="1 2">
    <name type="scientific">Hoeflea algicola</name>
    <dbReference type="NCBI Taxonomy" id="2983763"/>
    <lineage>
        <taxon>Bacteria</taxon>
        <taxon>Pseudomonadati</taxon>
        <taxon>Pseudomonadota</taxon>
        <taxon>Alphaproteobacteria</taxon>
        <taxon>Hyphomicrobiales</taxon>
        <taxon>Rhizobiaceae</taxon>
        <taxon>Hoeflea</taxon>
    </lineage>
</organism>
<protein>
    <submittedName>
        <fullName evidence="1">Uncharacterized protein</fullName>
    </submittedName>
</protein>
<gene>
    <name evidence="1" type="ORF">OEG84_08680</name>
</gene>
<sequence length="86" mass="9379">MMIDMHSSTHSGGLAMKARQLLATIAVRIIPFPYCAKADAETGPRHEATRDEVMEAIWISAEMHAGGAYANPALLLDERVRVRSGD</sequence>
<comment type="caution">
    <text evidence="1">The sequence shown here is derived from an EMBL/GenBank/DDBJ whole genome shotgun (WGS) entry which is preliminary data.</text>
</comment>
<dbReference type="RefSeq" id="WP_267653386.1">
    <property type="nucleotide sequence ID" value="NZ_JAOVZR010000001.1"/>
</dbReference>
<evidence type="ECO:0000313" key="2">
    <source>
        <dbReference type="Proteomes" id="UP001073227"/>
    </source>
</evidence>
<dbReference type="InterPro" id="IPR029032">
    <property type="entry name" value="AhpD-like"/>
</dbReference>
<dbReference type="EMBL" id="JAOVZR010000001">
    <property type="protein sequence ID" value="MCY0147788.1"/>
    <property type="molecule type" value="Genomic_DNA"/>
</dbReference>
<dbReference type="Proteomes" id="UP001073227">
    <property type="component" value="Unassembled WGS sequence"/>
</dbReference>